<dbReference type="AlphaFoldDB" id="A0A7J2THZ1"/>
<keyword evidence="1" id="KW-0175">Coiled coil</keyword>
<accession>A0A7J2THZ1</accession>
<gene>
    <name evidence="3" type="ORF">ENP88_02190</name>
</gene>
<evidence type="ECO:0000256" key="1">
    <source>
        <dbReference type="SAM" id="Coils"/>
    </source>
</evidence>
<feature type="transmembrane region" description="Helical" evidence="2">
    <location>
        <begin position="185"/>
        <end position="206"/>
    </location>
</feature>
<feature type="coiled-coil region" evidence="1">
    <location>
        <begin position="98"/>
        <end position="181"/>
    </location>
</feature>
<evidence type="ECO:0000256" key="2">
    <source>
        <dbReference type="SAM" id="Phobius"/>
    </source>
</evidence>
<keyword evidence="2" id="KW-0472">Membrane</keyword>
<reference evidence="3" key="1">
    <citation type="journal article" date="2020" name="mSystems">
        <title>Genome- and Community-Level Interaction Insights into Carbon Utilization and Element Cycling Functions of Hydrothermarchaeota in Hydrothermal Sediment.</title>
        <authorList>
            <person name="Zhou Z."/>
            <person name="Liu Y."/>
            <person name="Xu W."/>
            <person name="Pan J."/>
            <person name="Luo Z.H."/>
            <person name="Li M."/>
        </authorList>
    </citation>
    <scope>NUCLEOTIDE SEQUENCE [LARGE SCALE GENOMIC DNA]</scope>
    <source>
        <strain evidence="3">SpSt-26</strain>
    </source>
</reference>
<sequence length="210" mass="24163">MIWLLLATLMIFSNPGEEVRLNLTDSAELRVDDQCIFFKETLNSSANLPPGLHELVIGFNCTPGDKMVFANDWPYAIIRVGNLNSSALDNASKIQMELLKTKKELNSTFEKLQKIKEELNSSLSRIEKLEREKRLLEIELTLLNDSYRDLSAKYERLSRELEVKRLRISEMEDEIRALSELSSTYRATTLFLVSIFIGSFTATYLMSRKI</sequence>
<comment type="caution">
    <text evidence="3">The sequence shown here is derived from an EMBL/GenBank/DDBJ whole genome shotgun (WGS) entry which is preliminary data.</text>
</comment>
<name>A0A7J2THZ1_ARCFL</name>
<proteinExistence type="predicted"/>
<protein>
    <recommendedName>
        <fullName evidence="4">TIGR04211 family SH3 domain-containing protein</fullName>
    </recommendedName>
</protein>
<keyword evidence="2" id="KW-0812">Transmembrane</keyword>
<evidence type="ECO:0008006" key="4">
    <source>
        <dbReference type="Google" id="ProtNLM"/>
    </source>
</evidence>
<keyword evidence="2" id="KW-1133">Transmembrane helix</keyword>
<evidence type="ECO:0000313" key="3">
    <source>
        <dbReference type="EMBL" id="HEH34968.1"/>
    </source>
</evidence>
<organism evidence="3">
    <name type="scientific">Archaeoglobus fulgidus</name>
    <dbReference type="NCBI Taxonomy" id="2234"/>
    <lineage>
        <taxon>Archaea</taxon>
        <taxon>Methanobacteriati</taxon>
        <taxon>Methanobacteriota</taxon>
        <taxon>Archaeoglobi</taxon>
        <taxon>Archaeoglobales</taxon>
        <taxon>Archaeoglobaceae</taxon>
        <taxon>Archaeoglobus</taxon>
    </lineage>
</organism>
<dbReference type="EMBL" id="DSLA01000036">
    <property type="protein sequence ID" value="HEH34968.1"/>
    <property type="molecule type" value="Genomic_DNA"/>
</dbReference>